<proteinExistence type="predicted"/>
<gene>
    <name evidence="2" type="ordered locus">CHU_1017</name>
</gene>
<evidence type="ECO:0000313" key="3">
    <source>
        <dbReference type="Proteomes" id="UP000001822"/>
    </source>
</evidence>
<reference evidence="2 3" key="1">
    <citation type="journal article" date="2007" name="Appl. Environ. Microbiol.">
        <title>Genome sequence of the cellulolytic gliding bacterium Cytophaga hutchinsonii.</title>
        <authorList>
            <person name="Xie G."/>
            <person name="Bruce D.C."/>
            <person name="Challacombe J.F."/>
            <person name="Chertkov O."/>
            <person name="Detter J.C."/>
            <person name="Gilna P."/>
            <person name="Han C.S."/>
            <person name="Lucas S."/>
            <person name="Misra M."/>
            <person name="Myers G.L."/>
            <person name="Richardson P."/>
            <person name="Tapia R."/>
            <person name="Thayer N."/>
            <person name="Thompson L.S."/>
            <person name="Brettin T.S."/>
            <person name="Henrissat B."/>
            <person name="Wilson D.B."/>
            <person name="McBride M.J."/>
        </authorList>
    </citation>
    <scope>NUCLEOTIDE SEQUENCE [LARGE SCALE GENOMIC DNA]</scope>
    <source>
        <strain evidence="3">ATCC 33406 / DSM 1761 / CIP 103989 / NBRC 15051 / NCIMB 9469 / D465</strain>
    </source>
</reference>
<protein>
    <recommendedName>
        <fullName evidence="1">DUF6036 domain-containing protein</fullName>
    </recommendedName>
</protein>
<dbReference type="KEGG" id="chu:CHU_1017"/>
<dbReference type="Pfam" id="PF19502">
    <property type="entry name" value="DUF6036"/>
    <property type="match status" value="1"/>
</dbReference>
<evidence type="ECO:0000313" key="2">
    <source>
        <dbReference type="EMBL" id="ABG58294.1"/>
    </source>
</evidence>
<name>A0A6N4SPV4_CYTH3</name>
<dbReference type="Gene3D" id="3.30.460.40">
    <property type="match status" value="1"/>
</dbReference>
<organism evidence="2 3">
    <name type="scientific">Cytophaga hutchinsonii (strain ATCC 33406 / DSM 1761 / CIP 103989 / NBRC 15051 / NCIMB 9469 / D465)</name>
    <dbReference type="NCBI Taxonomy" id="269798"/>
    <lineage>
        <taxon>Bacteria</taxon>
        <taxon>Pseudomonadati</taxon>
        <taxon>Bacteroidota</taxon>
        <taxon>Cytophagia</taxon>
        <taxon>Cytophagales</taxon>
        <taxon>Cytophagaceae</taxon>
        <taxon>Cytophaga</taxon>
    </lineage>
</organism>
<dbReference type="EMBL" id="CP000383">
    <property type="protein sequence ID" value="ABG58294.1"/>
    <property type="molecule type" value="Genomic_DNA"/>
</dbReference>
<dbReference type="OrthoDB" id="121150at2"/>
<accession>A0A6N4SPV4</accession>
<dbReference type="RefSeq" id="WP_011584409.1">
    <property type="nucleotide sequence ID" value="NC_008255.1"/>
</dbReference>
<dbReference type="SUPFAM" id="SSF81301">
    <property type="entry name" value="Nucleotidyltransferase"/>
    <property type="match status" value="1"/>
</dbReference>
<feature type="domain" description="DUF6036" evidence="1">
    <location>
        <begin position="4"/>
        <end position="148"/>
    </location>
</feature>
<dbReference type="InterPro" id="IPR045792">
    <property type="entry name" value="DUF6036"/>
</dbReference>
<dbReference type="InterPro" id="IPR043519">
    <property type="entry name" value="NT_sf"/>
</dbReference>
<evidence type="ECO:0000259" key="1">
    <source>
        <dbReference type="Pfam" id="PF19502"/>
    </source>
</evidence>
<dbReference type="Proteomes" id="UP000001822">
    <property type="component" value="Chromosome"/>
</dbReference>
<keyword evidence="3" id="KW-1185">Reference proteome</keyword>
<sequence length="157" mass="18014">MDILDEGILNLWKNLHDYNVKYIMVGGFATNLHGFSRTTDDCDIWIEDTPANRNNLRTALEKNEGLDFSAVERMEFVPGWSSIQLQSGLSLDIMTYLKGFPQEAFENCYNQASEALLYDLTIRFLQLNHLIEAKKQTGRPKDLIDVIELEKIQKGNV</sequence>
<dbReference type="AlphaFoldDB" id="A0A6N4SPV4"/>